<dbReference type="InterPro" id="IPR012334">
    <property type="entry name" value="Pectin_lyas_fold"/>
</dbReference>
<dbReference type="STRING" id="470145.BACCOP_02542"/>
<comment type="caution">
    <text evidence="4">The sequence shown here is derived from an EMBL/GenBank/DDBJ whole genome shotgun (WGS) entry which is preliminary data.</text>
</comment>
<dbReference type="InterPro" id="IPR011050">
    <property type="entry name" value="Pectin_lyase_fold/virulence"/>
</dbReference>
<evidence type="ECO:0000313" key="4">
    <source>
        <dbReference type="EMBL" id="EDV00455.1"/>
    </source>
</evidence>
<keyword evidence="2" id="KW-0325">Glycoprotein</keyword>
<dbReference type="Gene3D" id="2.160.20.10">
    <property type="entry name" value="Single-stranded right-handed beta-helix, Pectin lyase-like"/>
    <property type="match status" value="1"/>
</dbReference>
<dbReference type="PANTHER" id="PTHR42970:SF1">
    <property type="entry name" value="PECTATE LYASE C-RELATED"/>
    <property type="match status" value="1"/>
</dbReference>
<sequence length="499" mass="54902">MKIDLFGLPTKTIVFLLGFATCNMGCSDEVVIKEDVYVKDTEGVFPDYGEVLAFPGAEGYGRKTAGGRGGEVYHVTNLNDSGEGSLRDAVSKPNRIIIFDVSGIVRLESALVINQHNLTIAAQTAPGDGIVLYGDRVSFSGAKNLICRYLRIRMGMNGPKGKDAAGLADGTDMIFDHLSVTWGRDENFSINAGGKADNITIQNSIIGQGLQNHSCGGLIQTDVDHGITLYRNLYIDNKTRNPKVKGLNQFVNNVVYNWGNGAAYNMGGDSEGESETTIEDNYFIVGLCNNWMNVRNEETQEIELKNIPVTPTPPFIGANRDYRAYFKGNYYDYNKDGVLNGIELTENNYPEFCEKETFDEETGKYSGMPTFLSTPSIKHNSILGQTSAEEAYKWIVKYVGACLPVRDEVDAYLIDELTSLGIKGTIIQDERDKKQYPLGGPGKIMEGEKAPDTDGDGMPDSFEEQYGLDKNDPTDASMIANNGYTNIENYIFTLDAQIK</sequence>
<evidence type="ECO:0000256" key="1">
    <source>
        <dbReference type="ARBA" id="ARBA00022723"/>
    </source>
</evidence>
<dbReference type="PANTHER" id="PTHR42970">
    <property type="entry name" value="PECTATE LYASE C-RELATED"/>
    <property type="match status" value="1"/>
</dbReference>
<evidence type="ECO:0000313" key="5">
    <source>
        <dbReference type="Proteomes" id="UP000003146"/>
    </source>
</evidence>
<reference evidence="4 5" key="2">
    <citation type="submission" date="2008-04" db="EMBL/GenBank/DDBJ databases">
        <authorList>
            <person name="Fulton L."/>
            <person name="Clifton S."/>
            <person name="Fulton B."/>
            <person name="Xu J."/>
            <person name="Minx P."/>
            <person name="Pepin K.H."/>
            <person name="Johnson M."/>
            <person name="Thiruvilangam P."/>
            <person name="Bhonagiri V."/>
            <person name="Nash W.E."/>
            <person name="Mardis E.R."/>
            <person name="Wilson R.K."/>
        </authorList>
    </citation>
    <scope>NUCLEOTIDE SEQUENCE [LARGE SCALE GENOMIC DNA]</scope>
    <source>
        <strain evidence="4 5">DSM 17136</strain>
    </source>
</reference>
<proteinExistence type="predicted"/>
<dbReference type="EMBL" id="ABIY02000096">
    <property type="protein sequence ID" value="EDV00455.1"/>
    <property type="molecule type" value="Genomic_DNA"/>
</dbReference>
<dbReference type="SUPFAM" id="SSF51126">
    <property type="entry name" value="Pectin lyase-like"/>
    <property type="match status" value="1"/>
</dbReference>
<dbReference type="Proteomes" id="UP000003146">
    <property type="component" value="Unassembled WGS sequence"/>
</dbReference>
<gene>
    <name evidence="4" type="ORF">BACCOP_02542</name>
</gene>
<accession>B3JKW1</accession>
<dbReference type="InterPro" id="IPR052063">
    <property type="entry name" value="Polysaccharide_Lyase_1"/>
</dbReference>
<protein>
    <submittedName>
        <fullName evidence="4">Pectate lyase</fullName>
    </submittedName>
</protein>
<dbReference type="RefSeq" id="WP_007564872.1">
    <property type="nucleotide sequence ID" value="NZ_DS981428.1"/>
</dbReference>
<dbReference type="HOGENOM" id="CLU_016764_2_0_10"/>
<evidence type="ECO:0000256" key="2">
    <source>
        <dbReference type="ARBA" id="ARBA00023180"/>
    </source>
</evidence>
<evidence type="ECO:0000256" key="3">
    <source>
        <dbReference type="SAM" id="MobiDB-lite"/>
    </source>
</evidence>
<dbReference type="AlphaFoldDB" id="B3JKW1"/>
<dbReference type="eggNOG" id="COG3866">
    <property type="taxonomic scope" value="Bacteria"/>
</dbReference>
<name>B3JKW1_9BACT</name>
<dbReference type="GO" id="GO:0016829">
    <property type="term" value="F:lyase activity"/>
    <property type="evidence" value="ECO:0007669"/>
    <property type="project" value="UniProtKB-KW"/>
</dbReference>
<feature type="region of interest" description="Disordered" evidence="3">
    <location>
        <begin position="433"/>
        <end position="472"/>
    </location>
</feature>
<reference evidence="4 5" key="1">
    <citation type="submission" date="2008-04" db="EMBL/GenBank/DDBJ databases">
        <title>Draft genome sequence of Bacteroides coprocola (DSM 17136).</title>
        <authorList>
            <person name="Sudarsanam P."/>
            <person name="Ley R."/>
            <person name="Guruge J."/>
            <person name="Turnbaugh P.J."/>
            <person name="Mahowald M."/>
            <person name="Liep D."/>
            <person name="Gordon J."/>
        </authorList>
    </citation>
    <scope>NUCLEOTIDE SEQUENCE [LARGE SCALE GENOMIC DNA]</scope>
    <source>
        <strain evidence="4 5">DSM 17136</strain>
    </source>
</reference>
<feature type="compositionally biased region" description="Acidic residues" evidence="3">
    <location>
        <begin position="453"/>
        <end position="463"/>
    </location>
</feature>
<organism evidence="4 5">
    <name type="scientific">Phocaeicola coprocola DSM 17136</name>
    <dbReference type="NCBI Taxonomy" id="470145"/>
    <lineage>
        <taxon>Bacteria</taxon>
        <taxon>Pseudomonadati</taxon>
        <taxon>Bacteroidota</taxon>
        <taxon>Bacteroidia</taxon>
        <taxon>Bacteroidales</taxon>
        <taxon>Bacteroidaceae</taxon>
        <taxon>Phocaeicola</taxon>
    </lineage>
</organism>
<dbReference type="GO" id="GO:0046872">
    <property type="term" value="F:metal ion binding"/>
    <property type="evidence" value="ECO:0007669"/>
    <property type="project" value="UniProtKB-KW"/>
</dbReference>
<keyword evidence="4" id="KW-0456">Lyase</keyword>
<keyword evidence="1" id="KW-0479">Metal-binding</keyword>